<dbReference type="RefSeq" id="XP_020106202.1">
    <property type="nucleotide sequence ID" value="XM_020250613.1"/>
</dbReference>
<keyword evidence="1" id="KW-0489">Methyltransferase</keyword>
<organism evidence="4 5">
    <name type="scientific">Ananas comosus</name>
    <name type="common">Pineapple</name>
    <name type="synonym">Ananas ananas</name>
    <dbReference type="NCBI Taxonomy" id="4615"/>
    <lineage>
        <taxon>Eukaryota</taxon>
        <taxon>Viridiplantae</taxon>
        <taxon>Streptophyta</taxon>
        <taxon>Embryophyta</taxon>
        <taxon>Tracheophyta</taxon>
        <taxon>Spermatophyta</taxon>
        <taxon>Magnoliopsida</taxon>
        <taxon>Liliopsida</taxon>
        <taxon>Poales</taxon>
        <taxon>Bromeliaceae</taxon>
        <taxon>Bromelioideae</taxon>
        <taxon>Ananas</taxon>
    </lineage>
</organism>
<evidence type="ECO:0000313" key="4">
    <source>
        <dbReference type="Proteomes" id="UP000515123"/>
    </source>
</evidence>
<dbReference type="GO" id="GO:0005634">
    <property type="term" value="C:nucleus"/>
    <property type="evidence" value="ECO:0007669"/>
    <property type="project" value="UniProtKB-SubCell"/>
</dbReference>
<feature type="domain" description="SET" evidence="3">
    <location>
        <begin position="15"/>
        <end position="268"/>
    </location>
</feature>
<dbReference type="GO" id="GO:0016279">
    <property type="term" value="F:protein-lysine N-methyltransferase activity"/>
    <property type="evidence" value="ECO:0007669"/>
    <property type="project" value="UniProtKB-UniRule"/>
</dbReference>
<keyword evidence="4" id="KW-1185">Reference proteome</keyword>
<evidence type="ECO:0000256" key="1">
    <source>
        <dbReference type="PIRNR" id="PIRNR011771"/>
    </source>
</evidence>
<dbReference type="Gene3D" id="3.90.1410.10">
    <property type="entry name" value="set domain protein methyltransferase, domain 1"/>
    <property type="match status" value="1"/>
</dbReference>
<dbReference type="EC" id="2.1.1.-" evidence="1"/>
<dbReference type="CDD" id="cd10527">
    <property type="entry name" value="SET_LSMT"/>
    <property type="match status" value="1"/>
</dbReference>
<dbReference type="Proteomes" id="UP000515123">
    <property type="component" value="Linkage group 1"/>
</dbReference>
<reference evidence="5" key="2">
    <citation type="submission" date="2025-08" db="UniProtKB">
        <authorList>
            <consortium name="RefSeq"/>
        </authorList>
    </citation>
    <scope>IDENTIFICATION</scope>
    <source>
        <tissue evidence="5">Leaf</tissue>
    </source>
</reference>
<dbReference type="PANTHER" id="PTHR13271:SF34">
    <property type="entry name" value="N-LYSINE METHYLTRANSFERASE SETD6"/>
    <property type="match status" value="1"/>
</dbReference>
<evidence type="ECO:0000313" key="5">
    <source>
        <dbReference type="RefSeq" id="XP_020106202.1"/>
    </source>
</evidence>
<comment type="subcellular location">
    <subcellularLocation>
        <location evidence="1">Nucleus</location>
    </subcellularLocation>
</comment>
<dbReference type="OrthoDB" id="441812at2759"/>
<keyword evidence="1" id="KW-0949">S-adenosyl-L-methionine</keyword>
<gene>
    <name evidence="5" type="primary">LOC109722518</name>
</gene>
<proteinExistence type="inferred from homology"/>
<evidence type="ECO:0000256" key="2">
    <source>
        <dbReference type="SAM" id="MobiDB-lite"/>
    </source>
</evidence>
<comment type="function">
    <text evidence="1">Protein-lysine N-methyltransferase.</text>
</comment>
<dbReference type="AlphaFoldDB" id="A0A6P5GEA4"/>
<dbReference type="InterPro" id="IPR001214">
    <property type="entry name" value="SET_dom"/>
</dbReference>
<keyword evidence="1" id="KW-0808">Transferase</keyword>
<dbReference type="GeneID" id="109722518"/>
<dbReference type="InterPro" id="IPR011383">
    <property type="entry name" value="N-lys_methylase_SETD6"/>
</dbReference>
<dbReference type="PROSITE" id="PS50280">
    <property type="entry name" value="SET"/>
    <property type="match status" value="1"/>
</dbReference>
<reference evidence="4" key="1">
    <citation type="journal article" date="2015" name="Nat. Genet.">
        <title>The pineapple genome and the evolution of CAM photosynthesis.</title>
        <authorList>
            <person name="Ming R."/>
            <person name="VanBuren R."/>
            <person name="Wai C.M."/>
            <person name="Tang H."/>
            <person name="Schatz M.C."/>
            <person name="Bowers J.E."/>
            <person name="Lyons E."/>
            <person name="Wang M.L."/>
            <person name="Chen J."/>
            <person name="Biggers E."/>
            <person name="Zhang J."/>
            <person name="Huang L."/>
            <person name="Zhang L."/>
            <person name="Miao W."/>
            <person name="Zhang J."/>
            <person name="Ye Z."/>
            <person name="Miao C."/>
            <person name="Lin Z."/>
            <person name="Wang H."/>
            <person name="Zhou H."/>
            <person name="Yim W.C."/>
            <person name="Priest H.D."/>
            <person name="Zheng C."/>
            <person name="Woodhouse M."/>
            <person name="Edger P.P."/>
            <person name="Guyot R."/>
            <person name="Guo H.B."/>
            <person name="Guo H."/>
            <person name="Zheng G."/>
            <person name="Singh R."/>
            <person name="Sharma A."/>
            <person name="Min X."/>
            <person name="Zheng Y."/>
            <person name="Lee H."/>
            <person name="Gurtowski J."/>
            <person name="Sedlazeck F.J."/>
            <person name="Harkess A."/>
            <person name="McKain M.R."/>
            <person name="Liao Z."/>
            <person name="Fang J."/>
            <person name="Liu J."/>
            <person name="Zhang X."/>
            <person name="Zhang Q."/>
            <person name="Hu W."/>
            <person name="Qin Y."/>
            <person name="Wang K."/>
            <person name="Chen L.Y."/>
            <person name="Shirley N."/>
            <person name="Lin Y.R."/>
            <person name="Liu L.Y."/>
            <person name="Hernandez A.G."/>
            <person name="Wright C.L."/>
            <person name="Bulone V."/>
            <person name="Tuskan G.A."/>
            <person name="Heath K."/>
            <person name="Zee F."/>
            <person name="Moore P.H."/>
            <person name="Sunkar R."/>
            <person name="Leebens-Mack J.H."/>
            <person name="Mockler T."/>
            <person name="Bennetzen J.L."/>
            <person name="Freeling M."/>
            <person name="Sankoff D."/>
            <person name="Paterson A.H."/>
            <person name="Zhu X."/>
            <person name="Yang X."/>
            <person name="Smith J.A."/>
            <person name="Cushman J.C."/>
            <person name="Paull R.E."/>
            <person name="Yu Q."/>
        </authorList>
    </citation>
    <scope>NUCLEOTIDE SEQUENCE [LARGE SCALE GENOMIC DNA]</scope>
    <source>
        <strain evidence="4">cv. F153</strain>
    </source>
</reference>
<feature type="region of interest" description="Disordered" evidence="2">
    <location>
        <begin position="209"/>
        <end position="243"/>
    </location>
</feature>
<evidence type="ECO:0000259" key="3">
    <source>
        <dbReference type="PROSITE" id="PS50280"/>
    </source>
</evidence>
<feature type="compositionally biased region" description="Polar residues" evidence="2">
    <location>
        <begin position="231"/>
        <end position="241"/>
    </location>
</feature>
<dbReference type="InterPro" id="IPR046341">
    <property type="entry name" value="SET_dom_sf"/>
</dbReference>
<protein>
    <recommendedName>
        <fullName evidence="1">N-lysine methyltransferase</fullName>
        <ecNumber evidence="1">2.1.1.-</ecNumber>
    </recommendedName>
</protein>
<name>A0A6P5GEA4_ANACO</name>
<accession>A0A6P5GEA4</accession>
<sequence length="484" mass="53956">MSRRLRSFKRWMRSHGIECSDALELAEEAPGRGVFVAALCGLKEGDLVATIPKSACLTTRTSGARPLIEGAALGGCLALAVALMYERSLGPGSPWYGYLRLLPDRECVPLVWSASEVEELLAGTELDKTVKEDKACLYEDWKESIEPLIHTGPLKLDPHYFGLEQYFSAKTLISSRSFEIDSYHGSGMVPLADLFNHKTGAENVHFTNAALPSDSDDESADNISDASSSSRPSMEVNSNSPAGGKDEALEMIVVREVDAGAEVFNTYGLVGNAALLHRYGFTELDNPFDIINIDLALVTKWSSYKFSNRRTRSRLSTWRKLNYSGCTSQDSEYFEISYNGEPQLELLVLLYIITLVESTFEKLKMMMDTLESTYDCFSSVVELIKITRSNGCKDLKIINGQKEPEDLKKLLLTESVCCALLALADSRESLYGSNSLEDDLKKLSNCCCISERKLYHSLVLRVSERKILRRLRAYATRSSKKRKL</sequence>
<dbReference type="GO" id="GO:0032259">
    <property type="term" value="P:methylation"/>
    <property type="evidence" value="ECO:0007669"/>
    <property type="project" value="UniProtKB-KW"/>
</dbReference>
<keyword evidence="1" id="KW-0539">Nucleus</keyword>
<dbReference type="SUPFAM" id="SSF82199">
    <property type="entry name" value="SET domain"/>
    <property type="match status" value="1"/>
</dbReference>
<comment type="similarity">
    <text evidence="1">Belongs to the class V-like SAM-binding methyltransferase superfamily. Histone-lysine methyltransferase family. SETD6 subfamily.</text>
</comment>
<dbReference type="PIRSF" id="PIRSF011771">
    <property type="entry name" value="RMS1_SET"/>
    <property type="match status" value="1"/>
</dbReference>
<feature type="compositionally biased region" description="Low complexity" evidence="2">
    <location>
        <begin position="221"/>
        <end position="230"/>
    </location>
</feature>
<dbReference type="PANTHER" id="PTHR13271">
    <property type="entry name" value="UNCHARACTERIZED PUTATIVE METHYLTRANSFERASE"/>
    <property type="match status" value="1"/>
</dbReference>
<dbReference type="InterPro" id="IPR050600">
    <property type="entry name" value="SETD3_SETD6_MTase"/>
</dbReference>